<dbReference type="Proteomes" id="UP001566331">
    <property type="component" value="Unassembled WGS sequence"/>
</dbReference>
<sequence>MSKSFCLLAVAAACLGLGGCATPARPGDTEVRSADLAACNTGTAIEAARWSPSSSGQPIDPRCRPNDHVELWNPERGRDSEVPDFSGRSGEGEE</sequence>
<feature type="compositionally biased region" description="Basic and acidic residues" evidence="1">
    <location>
        <begin position="61"/>
        <end position="81"/>
    </location>
</feature>
<reference evidence="3 4" key="1">
    <citation type="submission" date="2024-07" db="EMBL/GenBank/DDBJ databases">
        <title>Luteimonas salilacus sp. nov., isolated from the shore soil of Salt Lake in Tibet of China.</title>
        <authorList>
            <person name="Zhang X."/>
            <person name="Li A."/>
        </authorList>
    </citation>
    <scope>NUCLEOTIDE SEQUENCE [LARGE SCALE GENOMIC DNA]</scope>
    <source>
        <strain evidence="3 4">B3-2-R+30</strain>
    </source>
</reference>
<dbReference type="RefSeq" id="WP_370563198.1">
    <property type="nucleotide sequence ID" value="NZ_JBFWIB010000003.1"/>
</dbReference>
<evidence type="ECO:0000313" key="3">
    <source>
        <dbReference type="EMBL" id="MEZ0473070.1"/>
    </source>
</evidence>
<evidence type="ECO:0000256" key="2">
    <source>
        <dbReference type="SAM" id="SignalP"/>
    </source>
</evidence>
<dbReference type="PROSITE" id="PS51257">
    <property type="entry name" value="PROKAR_LIPOPROTEIN"/>
    <property type="match status" value="1"/>
</dbReference>
<feature type="chain" id="PRO_5045768567" evidence="2">
    <location>
        <begin position="27"/>
        <end position="94"/>
    </location>
</feature>
<keyword evidence="2" id="KW-0732">Signal</keyword>
<feature type="signal peptide" evidence="2">
    <location>
        <begin position="1"/>
        <end position="26"/>
    </location>
</feature>
<keyword evidence="4" id="KW-1185">Reference proteome</keyword>
<feature type="region of interest" description="Disordered" evidence="1">
    <location>
        <begin position="49"/>
        <end position="94"/>
    </location>
</feature>
<gene>
    <name evidence="3" type="ORF">AB6713_00330</name>
</gene>
<comment type="caution">
    <text evidence="3">The sequence shown here is derived from an EMBL/GenBank/DDBJ whole genome shotgun (WGS) entry which is preliminary data.</text>
</comment>
<proteinExistence type="predicted"/>
<organism evidence="3 4">
    <name type="scientific">Luteimonas salinilitoris</name>
    <dbReference type="NCBI Taxonomy" id="3237697"/>
    <lineage>
        <taxon>Bacteria</taxon>
        <taxon>Pseudomonadati</taxon>
        <taxon>Pseudomonadota</taxon>
        <taxon>Gammaproteobacteria</taxon>
        <taxon>Lysobacterales</taxon>
        <taxon>Lysobacteraceae</taxon>
        <taxon>Luteimonas</taxon>
    </lineage>
</organism>
<accession>A0ABV4HK01</accession>
<protein>
    <submittedName>
        <fullName evidence="3">Uncharacterized protein</fullName>
    </submittedName>
</protein>
<dbReference type="EMBL" id="JBFWIC010000001">
    <property type="protein sequence ID" value="MEZ0473070.1"/>
    <property type="molecule type" value="Genomic_DNA"/>
</dbReference>
<evidence type="ECO:0000313" key="4">
    <source>
        <dbReference type="Proteomes" id="UP001566331"/>
    </source>
</evidence>
<name>A0ABV4HK01_9GAMM</name>
<evidence type="ECO:0000256" key="1">
    <source>
        <dbReference type="SAM" id="MobiDB-lite"/>
    </source>
</evidence>